<evidence type="ECO:0000256" key="7">
    <source>
        <dbReference type="ARBA" id="ARBA00023278"/>
    </source>
</evidence>
<dbReference type="GO" id="GO:2000280">
    <property type="term" value="P:regulation of root development"/>
    <property type="evidence" value="ECO:0007669"/>
    <property type="project" value="TreeGrafter"/>
</dbReference>
<keyword evidence="11" id="KW-1185">Reference proteome</keyword>
<dbReference type="GO" id="GO:0006995">
    <property type="term" value="P:cellular response to nitrogen starvation"/>
    <property type="evidence" value="ECO:0007669"/>
    <property type="project" value="UniProtKB-ARBA"/>
</dbReference>
<gene>
    <name evidence="10" type="ORF">QN277_024670</name>
</gene>
<comment type="similarity">
    <text evidence="2">Belongs to the C-terminally encoded plant signaling peptide (CEP) family.</text>
</comment>
<protein>
    <recommendedName>
        <fullName evidence="12">Encoded peptide</fullName>
    </recommendedName>
</protein>
<evidence type="ECO:0000256" key="4">
    <source>
        <dbReference type="ARBA" id="ARBA00022525"/>
    </source>
</evidence>
<reference evidence="10" key="1">
    <citation type="submission" date="2023-10" db="EMBL/GenBank/DDBJ databases">
        <title>Chromosome-level genome of the transformable northern wattle, Acacia crassicarpa.</title>
        <authorList>
            <person name="Massaro I."/>
            <person name="Sinha N.R."/>
            <person name="Poethig S."/>
            <person name="Leichty A.R."/>
        </authorList>
    </citation>
    <scope>NUCLEOTIDE SEQUENCE</scope>
    <source>
        <strain evidence="10">Acra3RX</strain>
        <tissue evidence="10">Leaf</tissue>
    </source>
</reference>
<keyword evidence="6 9" id="KW-0732">Signal</keyword>
<keyword evidence="7" id="KW-0379">Hydroxylation</keyword>
<comment type="subcellular location">
    <subcellularLocation>
        <location evidence="1">Secreted</location>
        <location evidence="1">Extracellular space</location>
        <location evidence="1">Apoplast</location>
    </subcellularLocation>
</comment>
<evidence type="ECO:0000256" key="1">
    <source>
        <dbReference type="ARBA" id="ARBA00004271"/>
    </source>
</evidence>
<evidence type="ECO:0000256" key="2">
    <source>
        <dbReference type="ARBA" id="ARBA00008963"/>
    </source>
</evidence>
<keyword evidence="4" id="KW-0964">Secreted</keyword>
<evidence type="ECO:0000313" key="11">
    <source>
        <dbReference type="Proteomes" id="UP001293593"/>
    </source>
</evidence>
<evidence type="ECO:0000256" key="5">
    <source>
        <dbReference type="ARBA" id="ARBA00022702"/>
    </source>
</evidence>
<dbReference type="GO" id="GO:1901371">
    <property type="term" value="P:regulation of leaf morphogenesis"/>
    <property type="evidence" value="ECO:0007669"/>
    <property type="project" value="TreeGrafter"/>
</dbReference>
<feature type="compositionally biased region" description="Basic and acidic residues" evidence="8">
    <location>
        <begin position="32"/>
        <end position="45"/>
    </location>
</feature>
<dbReference type="EMBL" id="JAWXYG010000007">
    <property type="protein sequence ID" value="KAK4267952.1"/>
    <property type="molecule type" value="Genomic_DNA"/>
</dbReference>
<dbReference type="PANTHER" id="PTHR33348">
    <property type="entry name" value="PRECURSOR OF CEP5"/>
    <property type="match status" value="1"/>
</dbReference>
<dbReference type="GO" id="GO:0048046">
    <property type="term" value="C:apoplast"/>
    <property type="evidence" value="ECO:0007669"/>
    <property type="project" value="UniProtKB-SubCell"/>
</dbReference>
<dbReference type="PANTHER" id="PTHR33348:SF40">
    <property type="entry name" value="PRECURSOR OF CEP3"/>
    <property type="match status" value="1"/>
</dbReference>
<keyword evidence="3" id="KW-0052">Apoplast</keyword>
<proteinExistence type="inferred from homology"/>
<dbReference type="Proteomes" id="UP001293593">
    <property type="component" value="Unassembled WGS sequence"/>
</dbReference>
<evidence type="ECO:0000256" key="6">
    <source>
        <dbReference type="ARBA" id="ARBA00022729"/>
    </source>
</evidence>
<keyword evidence="5" id="KW-0372">Hormone</keyword>
<dbReference type="AlphaFoldDB" id="A0AAE1MHJ7"/>
<evidence type="ECO:0000313" key="10">
    <source>
        <dbReference type="EMBL" id="KAK4267952.1"/>
    </source>
</evidence>
<comment type="caution">
    <text evidence="10">The sequence shown here is derived from an EMBL/GenBank/DDBJ whole genome shotgun (WGS) entry which is preliminary data.</text>
</comment>
<dbReference type="GO" id="GO:1902025">
    <property type="term" value="P:nitrate import"/>
    <property type="evidence" value="ECO:0007669"/>
    <property type="project" value="TreeGrafter"/>
</dbReference>
<evidence type="ECO:0000256" key="9">
    <source>
        <dbReference type="SAM" id="SignalP"/>
    </source>
</evidence>
<dbReference type="InterPro" id="IPR033250">
    <property type="entry name" value="CEP"/>
</dbReference>
<dbReference type="GO" id="GO:0048364">
    <property type="term" value="P:root development"/>
    <property type="evidence" value="ECO:0007669"/>
    <property type="project" value="InterPro"/>
</dbReference>
<sequence length="93" mass="10176">MAQNKLIISLIFLALIFCQTFQSIHGIRKLKSQGDQKLENHDQRNVHGGLEISNAIHQSPPTPPSKATPSHNIDDFRPTAPGHSPGVGHSVHN</sequence>
<evidence type="ECO:0008006" key="12">
    <source>
        <dbReference type="Google" id="ProtNLM"/>
    </source>
</evidence>
<evidence type="ECO:0000256" key="8">
    <source>
        <dbReference type="SAM" id="MobiDB-lite"/>
    </source>
</evidence>
<evidence type="ECO:0000256" key="3">
    <source>
        <dbReference type="ARBA" id="ARBA00022523"/>
    </source>
</evidence>
<feature type="chain" id="PRO_5042107249" description="Encoded peptide" evidence="9">
    <location>
        <begin position="27"/>
        <end position="93"/>
    </location>
</feature>
<feature type="signal peptide" evidence="9">
    <location>
        <begin position="1"/>
        <end position="26"/>
    </location>
</feature>
<accession>A0AAE1MHJ7</accession>
<name>A0AAE1MHJ7_9FABA</name>
<feature type="region of interest" description="Disordered" evidence="8">
    <location>
        <begin position="32"/>
        <end position="93"/>
    </location>
</feature>
<dbReference type="GO" id="GO:0005179">
    <property type="term" value="F:hormone activity"/>
    <property type="evidence" value="ECO:0007669"/>
    <property type="project" value="UniProtKB-KW"/>
</dbReference>
<organism evidence="10 11">
    <name type="scientific">Acacia crassicarpa</name>
    <name type="common">northern wattle</name>
    <dbReference type="NCBI Taxonomy" id="499986"/>
    <lineage>
        <taxon>Eukaryota</taxon>
        <taxon>Viridiplantae</taxon>
        <taxon>Streptophyta</taxon>
        <taxon>Embryophyta</taxon>
        <taxon>Tracheophyta</taxon>
        <taxon>Spermatophyta</taxon>
        <taxon>Magnoliopsida</taxon>
        <taxon>eudicotyledons</taxon>
        <taxon>Gunneridae</taxon>
        <taxon>Pentapetalae</taxon>
        <taxon>rosids</taxon>
        <taxon>fabids</taxon>
        <taxon>Fabales</taxon>
        <taxon>Fabaceae</taxon>
        <taxon>Caesalpinioideae</taxon>
        <taxon>mimosoid clade</taxon>
        <taxon>Acacieae</taxon>
        <taxon>Acacia</taxon>
    </lineage>
</organism>